<sequence>MKCLAIGFLFLANVASAKSVLDEHRWLMMDCHNEKSSFQFSISSDSLGGINQITDATIGGEIKKAMEWDPIEEKPIVALAKRKGNNFEILLRYENNIMWPTYLNLKMTYKPDGYITYVNVTGDEGEYLKEKAIFQCSIGNHGRVYLQTSKF</sequence>
<gene>
    <name evidence="1" type="ORF">C0V70_15390</name>
</gene>
<dbReference type="RefSeq" id="WP_102244757.1">
    <property type="nucleotide sequence ID" value="NZ_CP025704.1"/>
</dbReference>
<evidence type="ECO:0000313" key="1">
    <source>
        <dbReference type="EMBL" id="AUN99466.1"/>
    </source>
</evidence>
<dbReference type="AlphaFoldDB" id="A0A2K9NVD4"/>
<protein>
    <submittedName>
        <fullName evidence="1">Uncharacterized protein</fullName>
    </submittedName>
</protein>
<dbReference type="Proteomes" id="UP000235584">
    <property type="component" value="Chromosome"/>
</dbReference>
<evidence type="ECO:0000313" key="2">
    <source>
        <dbReference type="Proteomes" id="UP000235584"/>
    </source>
</evidence>
<reference evidence="1 2" key="1">
    <citation type="submission" date="2018-01" db="EMBL/GenBank/DDBJ databases">
        <title>Complete genome sequence of Bacteriovorax stolpii DSM12778.</title>
        <authorList>
            <person name="Tang B."/>
            <person name="Chang J."/>
        </authorList>
    </citation>
    <scope>NUCLEOTIDE SEQUENCE [LARGE SCALE GENOMIC DNA]</scope>
    <source>
        <strain evidence="1 2">DSM 12778</strain>
    </source>
</reference>
<keyword evidence="2" id="KW-1185">Reference proteome</keyword>
<accession>A0A2K9NVD4</accession>
<name>A0A2K9NVD4_BACTC</name>
<dbReference type="KEGG" id="bsto:C0V70_15390"/>
<dbReference type="EMBL" id="CP025704">
    <property type="protein sequence ID" value="AUN99466.1"/>
    <property type="molecule type" value="Genomic_DNA"/>
</dbReference>
<organism evidence="1 2">
    <name type="scientific">Bacteriovorax stolpii</name>
    <name type="common">Bdellovibrio stolpii</name>
    <dbReference type="NCBI Taxonomy" id="960"/>
    <lineage>
        <taxon>Bacteria</taxon>
        <taxon>Pseudomonadati</taxon>
        <taxon>Bdellovibrionota</taxon>
        <taxon>Bacteriovoracia</taxon>
        <taxon>Bacteriovoracales</taxon>
        <taxon>Bacteriovoracaceae</taxon>
        <taxon>Bacteriovorax</taxon>
    </lineage>
</organism>
<proteinExistence type="predicted"/>